<dbReference type="Pfam" id="PF01494">
    <property type="entry name" value="FAD_binding_3"/>
    <property type="match status" value="1"/>
</dbReference>
<dbReference type="NCBIfam" id="TIGR02032">
    <property type="entry name" value="GG-red-SF"/>
    <property type="match status" value="1"/>
</dbReference>
<feature type="domain" description="FAD-binding" evidence="13">
    <location>
        <begin position="43"/>
        <end position="205"/>
    </location>
</feature>
<accession>A0A7J7C1B3</accession>
<dbReference type="GO" id="GO:0015979">
    <property type="term" value="P:photosynthesis"/>
    <property type="evidence" value="ECO:0007669"/>
    <property type="project" value="UniProtKB-KW"/>
</dbReference>
<keyword evidence="4" id="KW-0602">Photosynthesis</keyword>
<dbReference type="Pfam" id="PF22578">
    <property type="entry name" value="GGR_cat"/>
    <property type="match status" value="1"/>
</dbReference>
<dbReference type="InterPro" id="IPR011777">
    <property type="entry name" value="Geranylgeranyl_Rdtase_fam"/>
</dbReference>
<evidence type="ECO:0000256" key="11">
    <source>
        <dbReference type="ARBA" id="ARBA00058147"/>
    </source>
</evidence>
<reference evidence="15 16" key="1">
    <citation type="journal article" date="2020" name="Nat. Commun.">
        <title>Genome of Tripterygium wilfordii and identification of cytochrome P450 involved in triptolide biosynthesis.</title>
        <authorList>
            <person name="Tu L."/>
            <person name="Su P."/>
            <person name="Zhang Z."/>
            <person name="Gao L."/>
            <person name="Wang J."/>
            <person name="Hu T."/>
            <person name="Zhou J."/>
            <person name="Zhang Y."/>
            <person name="Zhao Y."/>
            <person name="Liu Y."/>
            <person name="Song Y."/>
            <person name="Tong Y."/>
            <person name="Lu Y."/>
            <person name="Yang J."/>
            <person name="Xu C."/>
            <person name="Jia M."/>
            <person name="Peters R.J."/>
            <person name="Huang L."/>
            <person name="Gao W."/>
        </authorList>
    </citation>
    <scope>NUCLEOTIDE SEQUENCE [LARGE SCALE GENOMIC DNA]</scope>
    <source>
        <strain evidence="16">cv. XIE 37</strain>
        <tissue evidence="15">Leaf</tissue>
    </source>
</reference>
<dbReference type="EMBL" id="JAAARO010000022">
    <property type="protein sequence ID" value="KAF5727556.1"/>
    <property type="molecule type" value="Genomic_DNA"/>
</dbReference>
<dbReference type="GO" id="GO:0015995">
    <property type="term" value="P:chlorophyll biosynthetic process"/>
    <property type="evidence" value="ECO:0007669"/>
    <property type="project" value="UniProtKB-KW"/>
</dbReference>
<dbReference type="GO" id="GO:0071949">
    <property type="term" value="F:FAD binding"/>
    <property type="evidence" value="ECO:0007669"/>
    <property type="project" value="InterPro"/>
</dbReference>
<evidence type="ECO:0000256" key="7">
    <source>
        <dbReference type="ARBA" id="ARBA00023171"/>
    </source>
</evidence>
<evidence type="ECO:0000256" key="10">
    <source>
        <dbReference type="ARBA" id="ARBA00047837"/>
    </source>
</evidence>
<dbReference type="PANTHER" id="PTHR42685:SF13">
    <property type="entry name" value="GERANYLGERANYL DIPHOSPHATE REDUCTASE"/>
    <property type="match status" value="1"/>
</dbReference>
<evidence type="ECO:0000256" key="12">
    <source>
        <dbReference type="ARBA" id="ARBA00067953"/>
    </source>
</evidence>
<comment type="caution">
    <text evidence="15">The sequence shown here is derived from an EMBL/GenBank/DDBJ whole genome shotgun (WGS) entry which is preliminary data.</text>
</comment>
<evidence type="ECO:0000259" key="13">
    <source>
        <dbReference type="Pfam" id="PF01494"/>
    </source>
</evidence>
<dbReference type="NCBIfam" id="TIGR02028">
    <property type="entry name" value="ChlP"/>
    <property type="match status" value="1"/>
</dbReference>
<dbReference type="GO" id="GO:0102067">
    <property type="term" value="F:geranylgeranyl diphosphate reductase activity"/>
    <property type="evidence" value="ECO:0007669"/>
    <property type="project" value="UniProtKB-EC"/>
</dbReference>
<dbReference type="AlphaFoldDB" id="A0A7J7C1B3"/>
<keyword evidence="5" id="KW-0521">NADP</keyword>
<dbReference type="SUPFAM" id="SSF51905">
    <property type="entry name" value="FAD/NAD(P)-binding domain"/>
    <property type="match status" value="1"/>
</dbReference>
<dbReference type="GO" id="GO:0009535">
    <property type="term" value="C:chloroplast thylakoid membrane"/>
    <property type="evidence" value="ECO:0007669"/>
    <property type="project" value="TreeGrafter"/>
</dbReference>
<dbReference type="InterPro" id="IPR002938">
    <property type="entry name" value="FAD-bd"/>
</dbReference>
<comment type="function">
    <text evidence="11">Catalyzes the reduction of geranylgeranyl diphosphate to phytyl diphosphate, providing phytol for both tocopherol and chlorophyll synthesis.</text>
</comment>
<gene>
    <name evidence="15" type="ORF">HS088_TW22G01252</name>
</gene>
<dbReference type="PANTHER" id="PTHR42685">
    <property type="entry name" value="GERANYLGERANYL DIPHOSPHATE REDUCTASE"/>
    <property type="match status" value="1"/>
</dbReference>
<dbReference type="NCBIfam" id="TIGR02023">
    <property type="entry name" value="BchP-ChlP"/>
    <property type="match status" value="1"/>
</dbReference>
<evidence type="ECO:0000256" key="1">
    <source>
        <dbReference type="ARBA" id="ARBA00005173"/>
    </source>
</evidence>
<keyword evidence="7" id="KW-0149">Chlorophyll biosynthesis</keyword>
<evidence type="ECO:0000256" key="6">
    <source>
        <dbReference type="ARBA" id="ARBA00023002"/>
    </source>
</evidence>
<comment type="similarity">
    <text evidence="2">Belongs to the geranylgeranyl reductase family. ChlP subfamily.</text>
</comment>
<dbReference type="Proteomes" id="UP000593562">
    <property type="component" value="Unassembled WGS sequence"/>
</dbReference>
<evidence type="ECO:0000259" key="14">
    <source>
        <dbReference type="Pfam" id="PF22578"/>
    </source>
</evidence>
<dbReference type="FunFam" id="3.50.50.60:FF:000083">
    <property type="entry name" value="Geranylgeranyl diphosphate reductase"/>
    <property type="match status" value="1"/>
</dbReference>
<dbReference type="InParanoid" id="A0A7J7C1B3"/>
<evidence type="ECO:0000256" key="2">
    <source>
        <dbReference type="ARBA" id="ARBA00006632"/>
    </source>
</evidence>
<keyword evidence="6" id="KW-0560">Oxidoreductase</keyword>
<dbReference type="InterPro" id="IPR011774">
    <property type="entry name" value="Geranylgeranyl_Rdtase_pln/cyn"/>
</dbReference>
<dbReference type="InterPro" id="IPR010253">
    <property type="entry name" value="BchP_ChlP_pln/prok"/>
</dbReference>
<dbReference type="InterPro" id="IPR054715">
    <property type="entry name" value="GGR_cat"/>
</dbReference>
<comment type="pathway">
    <text evidence="8">Cofactor biosynthesis; tocopherol biosynthesis.</text>
</comment>
<evidence type="ECO:0000256" key="4">
    <source>
        <dbReference type="ARBA" id="ARBA00022531"/>
    </source>
</evidence>
<evidence type="ECO:0000313" key="16">
    <source>
        <dbReference type="Proteomes" id="UP000593562"/>
    </source>
</evidence>
<evidence type="ECO:0000313" key="15">
    <source>
        <dbReference type="EMBL" id="KAF5727556.1"/>
    </source>
</evidence>
<proteinExistence type="inferred from homology"/>
<feature type="domain" description="Digeranylgeranylglycerophospholipid reductase catalytic" evidence="14">
    <location>
        <begin position="226"/>
        <end position="282"/>
    </location>
</feature>
<evidence type="ECO:0000256" key="3">
    <source>
        <dbReference type="ARBA" id="ARBA00012380"/>
    </source>
</evidence>
<dbReference type="Gene3D" id="3.50.50.60">
    <property type="entry name" value="FAD/NAD(P)-binding domain"/>
    <property type="match status" value="1"/>
</dbReference>
<comment type="pathway">
    <text evidence="1">Porphyrin-containing compound metabolism; chlorophyll biosynthesis.</text>
</comment>
<evidence type="ECO:0000256" key="9">
    <source>
        <dbReference type="ARBA" id="ARBA00033069"/>
    </source>
</evidence>
<comment type="catalytic activity">
    <reaction evidence="10">
        <text>phytyl diphosphate + 3 NADP(+) = geranylgeranyl diphosphate + 3 NADPH + 3 H(+)</text>
        <dbReference type="Rhea" id="RHEA:26229"/>
        <dbReference type="ChEBI" id="CHEBI:15378"/>
        <dbReference type="ChEBI" id="CHEBI:57533"/>
        <dbReference type="ChEBI" id="CHEBI:57783"/>
        <dbReference type="ChEBI" id="CHEBI:58349"/>
        <dbReference type="ChEBI" id="CHEBI:75434"/>
        <dbReference type="EC" id="1.3.1.83"/>
    </reaction>
</comment>
<dbReference type="EC" id="1.3.1.83" evidence="3"/>
<sequence length="539" mass="59721">MATQYQPLRICFSPLPAKSKHNHKIRPFLVRSSSNNSISGRKLQAAVIGAGPAGSSAAEALASGGVETFLFERNHPSTAKPCGGAIPLCMLDEFSIPLHLIDRHVTRMKIISPSNLAVDFGSKTLKPHEFIPMLRREVLDSFLRSRAESKGAQLISGLVTKLDVPTSGNSPYVIHYTTNSSLRSLAVDVIVGADGANSRVANTIKAGNYSCAIAFQERIQLPDDKMEYYQNLAEMYIGDDVSPDFYAWVFPKCDHVAVGTGTVCAKRHIKSYQRGIRERAKHKINGGKVIKVEAHPIPEHPRPVRVRGRVALVGDAAGYVTKCSGEGIYFAAKSGRMCGEAIIRASEGGEVMIKEEDLKREYLREWDNKYFDTFRVLNLLEKVFYGSNAAREALVEMCGDDYVQRMTFDSYLYKKLARGDGLKDVKMVFDTIGSLLRCKIMGDEGLRLGLTSVLGRPSSKGDMNVLLCSINTLEGLYDLSSVEIGQYLYWEIGGFQIHYMLSCNRYLSRFRIVPVQNSQTIPTGSQNFLRPTIVYVVTS</sequence>
<dbReference type="PRINTS" id="PR00420">
    <property type="entry name" value="RNGMNOXGNASE"/>
</dbReference>
<keyword evidence="16" id="KW-1185">Reference proteome</keyword>
<protein>
    <recommendedName>
        <fullName evidence="12">Geranylgeranyl diphosphate reductase, chloroplastic</fullName>
        <ecNumber evidence="3">1.3.1.83</ecNumber>
    </recommendedName>
    <alternativeName>
        <fullName evidence="9">Geranylgeranyl reductase</fullName>
    </alternativeName>
</protein>
<dbReference type="InterPro" id="IPR036188">
    <property type="entry name" value="FAD/NAD-bd_sf"/>
</dbReference>
<evidence type="ECO:0000256" key="5">
    <source>
        <dbReference type="ARBA" id="ARBA00022857"/>
    </source>
</evidence>
<organism evidence="15 16">
    <name type="scientific">Tripterygium wilfordii</name>
    <name type="common">Thunder God vine</name>
    <dbReference type="NCBI Taxonomy" id="458696"/>
    <lineage>
        <taxon>Eukaryota</taxon>
        <taxon>Viridiplantae</taxon>
        <taxon>Streptophyta</taxon>
        <taxon>Embryophyta</taxon>
        <taxon>Tracheophyta</taxon>
        <taxon>Spermatophyta</taxon>
        <taxon>Magnoliopsida</taxon>
        <taxon>eudicotyledons</taxon>
        <taxon>Gunneridae</taxon>
        <taxon>Pentapetalae</taxon>
        <taxon>rosids</taxon>
        <taxon>fabids</taxon>
        <taxon>Celastrales</taxon>
        <taxon>Celastraceae</taxon>
        <taxon>Tripterygium</taxon>
    </lineage>
</organism>
<dbReference type="InterPro" id="IPR050407">
    <property type="entry name" value="Geranylgeranyl_reductase"/>
</dbReference>
<evidence type="ECO:0000256" key="8">
    <source>
        <dbReference type="ARBA" id="ARBA00024015"/>
    </source>
</evidence>
<name>A0A7J7C1B3_TRIWF</name>
<dbReference type="GO" id="GO:0045550">
    <property type="term" value="F:geranylgeranyl reductase activity"/>
    <property type="evidence" value="ECO:0007669"/>
    <property type="project" value="InterPro"/>
</dbReference>